<evidence type="ECO:0000313" key="2">
    <source>
        <dbReference type="Proteomes" id="UP000054485"/>
    </source>
</evidence>
<accession>A0A0D0BED3</accession>
<name>A0A0D0BED3_9AGAM</name>
<sequence>MDGPRCRAIEPLPRGRIMSSCKTRGVLSNHVCRLLPPRSTLVRALDWDHFAPQTRNVLNLSLFDSV</sequence>
<dbReference type="EMBL" id="KN835261">
    <property type="protein sequence ID" value="KIK41683.1"/>
    <property type="molecule type" value="Genomic_DNA"/>
</dbReference>
<dbReference type="Proteomes" id="UP000054485">
    <property type="component" value="Unassembled WGS sequence"/>
</dbReference>
<evidence type="ECO:0000313" key="1">
    <source>
        <dbReference type="EMBL" id="KIK41683.1"/>
    </source>
</evidence>
<organism evidence="1 2">
    <name type="scientific">Suillus luteus UH-Slu-Lm8-n1</name>
    <dbReference type="NCBI Taxonomy" id="930992"/>
    <lineage>
        <taxon>Eukaryota</taxon>
        <taxon>Fungi</taxon>
        <taxon>Dikarya</taxon>
        <taxon>Basidiomycota</taxon>
        <taxon>Agaricomycotina</taxon>
        <taxon>Agaricomycetes</taxon>
        <taxon>Agaricomycetidae</taxon>
        <taxon>Boletales</taxon>
        <taxon>Suillineae</taxon>
        <taxon>Suillaceae</taxon>
        <taxon>Suillus</taxon>
    </lineage>
</organism>
<dbReference type="InParanoid" id="A0A0D0BED3"/>
<gene>
    <name evidence="1" type="ORF">CY34DRAFT_194363</name>
</gene>
<reference evidence="2" key="2">
    <citation type="submission" date="2015-01" db="EMBL/GenBank/DDBJ databases">
        <title>Evolutionary Origins and Diversification of the Mycorrhizal Mutualists.</title>
        <authorList>
            <consortium name="DOE Joint Genome Institute"/>
            <consortium name="Mycorrhizal Genomics Consortium"/>
            <person name="Kohler A."/>
            <person name="Kuo A."/>
            <person name="Nagy L.G."/>
            <person name="Floudas D."/>
            <person name="Copeland A."/>
            <person name="Barry K.W."/>
            <person name="Cichocki N."/>
            <person name="Veneault-Fourrey C."/>
            <person name="LaButti K."/>
            <person name="Lindquist E.A."/>
            <person name="Lipzen A."/>
            <person name="Lundell T."/>
            <person name="Morin E."/>
            <person name="Murat C."/>
            <person name="Riley R."/>
            <person name="Ohm R."/>
            <person name="Sun H."/>
            <person name="Tunlid A."/>
            <person name="Henrissat B."/>
            <person name="Grigoriev I.V."/>
            <person name="Hibbett D.S."/>
            <person name="Martin F."/>
        </authorList>
    </citation>
    <scope>NUCLEOTIDE SEQUENCE [LARGE SCALE GENOMIC DNA]</scope>
    <source>
        <strain evidence="2">UH-Slu-Lm8-n1</strain>
    </source>
</reference>
<reference evidence="1 2" key="1">
    <citation type="submission" date="2014-04" db="EMBL/GenBank/DDBJ databases">
        <authorList>
            <consortium name="DOE Joint Genome Institute"/>
            <person name="Kuo A."/>
            <person name="Ruytinx J."/>
            <person name="Rineau F."/>
            <person name="Colpaert J."/>
            <person name="Kohler A."/>
            <person name="Nagy L.G."/>
            <person name="Floudas D."/>
            <person name="Copeland A."/>
            <person name="Barry K.W."/>
            <person name="Cichocki N."/>
            <person name="Veneault-Fourrey C."/>
            <person name="LaButti K."/>
            <person name="Lindquist E.A."/>
            <person name="Lipzen A."/>
            <person name="Lundell T."/>
            <person name="Morin E."/>
            <person name="Murat C."/>
            <person name="Sun H."/>
            <person name="Tunlid A."/>
            <person name="Henrissat B."/>
            <person name="Grigoriev I.V."/>
            <person name="Hibbett D.S."/>
            <person name="Martin F."/>
            <person name="Nordberg H.P."/>
            <person name="Cantor M.N."/>
            <person name="Hua S.X."/>
        </authorList>
    </citation>
    <scope>NUCLEOTIDE SEQUENCE [LARGE SCALE GENOMIC DNA]</scope>
    <source>
        <strain evidence="1 2">UH-Slu-Lm8-n1</strain>
    </source>
</reference>
<proteinExistence type="predicted"/>
<protein>
    <submittedName>
        <fullName evidence="1">Uncharacterized protein</fullName>
    </submittedName>
</protein>
<dbReference type="AlphaFoldDB" id="A0A0D0BED3"/>
<dbReference type="HOGENOM" id="CLU_2832871_0_0_1"/>
<keyword evidence="2" id="KW-1185">Reference proteome</keyword>